<evidence type="ECO:0000313" key="4">
    <source>
        <dbReference type="EMBL" id="OGM70906.1"/>
    </source>
</evidence>
<dbReference type="Gene3D" id="1.10.132.20">
    <property type="entry name" value="Ribosome-recycling factor"/>
    <property type="match status" value="1"/>
</dbReference>
<evidence type="ECO:0000256" key="2">
    <source>
        <dbReference type="ARBA" id="ARBA00022917"/>
    </source>
</evidence>
<dbReference type="Proteomes" id="UP000178429">
    <property type="component" value="Unassembled WGS sequence"/>
</dbReference>
<reference evidence="4 5" key="1">
    <citation type="journal article" date="2016" name="Nat. Commun.">
        <title>Thousands of microbial genomes shed light on interconnected biogeochemical processes in an aquifer system.</title>
        <authorList>
            <person name="Anantharaman K."/>
            <person name="Brown C.T."/>
            <person name="Hug L.A."/>
            <person name="Sharon I."/>
            <person name="Castelle C.J."/>
            <person name="Probst A.J."/>
            <person name="Thomas B.C."/>
            <person name="Singh A."/>
            <person name="Wilkins M.J."/>
            <person name="Karaoz U."/>
            <person name="Brodie E.L."/>
            <person name="Williams K.H."/>
            <person name="Hubbard S.S."/>
            <person name="Banfield J.F."/>
        </authorList>
    </citation>
    <scope>NUCLEOTIDE SEQUENCE [LARGE SCALE GENOMIC DNA]</scope>
</reference>
<dbReference type="GO" id="GO:0006412">
    <property type="term" value="P:translation"/>
    <property type="evidence" value="ECO:0007669"/>
    <property type="project" value="UniProtKB-KW"/>
</dbReference>
<dbReference type="PANTHER" id="PTHR20982">
    <property type="entry name" value="RIBOSOME RECYCLING FACTOR"/>
    <property type="match status" value="1"/>
</dbReference>
<dbReference type="Pfam" id="PF01765">
    <property type="entry name" value="RRF"/>
    <property type="match status" value="1"/>
</dbReference>
<protein>
    <recommendedName>
        <fullName evidence="3">Ribosome recycling factor domain-containing protein</fullName>
    </recommendedName>
</protein>
<proteinExistence type="inferred from homology"/>
<name>A0A1F8C3P1_9BACT</name>
<dbReference type="SUPFAM" id="SSF55194">
    <property type="entry name" value="Ribosome recycling factor, RRF"/>
    <property type="match status" value="1"/>
</dbReference>
<dbReference type="AlphaFoldDB" id="A0A1F8C3P1"/>
<dbReference type="InterPro" id="IPR023584">
    <property type="entry name" value="Ribosome_recyc_fac_dom"/>
</dbReference>
<comment type="caution">
    <text evidence="4">The sequence shown here is derived from an EMBL/GenBank/DDBJ whole genome shotgun (WGS) entry which is preliminary data.</text>
</comment>
<dbReference type="EMBL" id="MGHL01000001">
    <property type="protein sequence ID" value="OGM70906.1"/>
    <property type="molecule type" value="Genomic_DNA"/>
</dbReference>
<evidence type="ECO:0000259" key="3">
    <source>
        <dbReference type="Pfam" id="PF01765"/>
    </source>
</evidence>
<dbReference type="PANTHER" id="PTHR20982:SF3">
    <property type="entry name" value="MITOCHONDRIAL RIBOSOME RECYCLING FACTOR PSEUDO 1"/>
    <property type="match status" value="1"/>
</dbReference>
<gene>
    <name evidence="4" type="ORF">A2975_01360</name>
</gene>
<sequence length="185" mass="20807">MDESKVNARMQQVLDLVAGDVSSIRTGRATPAIVESIEISVYGGAQKLKVQELGTITARDTQTIIIDPWDKSIIGEIRKGIEQANVGLSPVVDENIIRINLPPLTTEDREKYIKILGTKLERGKVMIRQIRGDSMKDTREAFEQKQISEDERFGLEKRLQELTDSFIAKIEDIGKRKQEELQGVS</sequence>
<comment type="similarity">
    <text evidence="1">Belongs to the RRF family.</text>
</comment>
<evidence type="ECO:0000313" key="5">
    <source>
        <dbReference type="Proteomes" id="UP000178429"/>
    </source>
</evidence>
<dbReference type="InterPro" id="IPR036191">
    <property type="entry name" value="RRF_sf"/>
</dbReference>
<keyword evidence="2" id="KW-0648">Protein biosynthesis</keyword>
<accession>A0A1F8C3P1</accession>
<dbReference type="InterPro" id="IPR002661">
    <property type="entry name" value="Ribosome_recyc_fac"/>
</dbReference>
<dbReference type="GO" id="GO:0043023">
    <property type="term" value="F:ribosomal large subunit binding"/>
    <property type="evidence" value="ECO:0007669"/>
    <property type="project" value="TreeGrafter"/>
</dbReference>
<evidence type="ECO:0000256" key="1">
    <source>
        <dbReference type="ARBA" id="ARBA00005912"/>
    </source>
</evidence>
<dbReference type="Gene3D" id="3.30.1360.40">
    <property type="match status" value="1"/>
</dbReference>
<dbReference type="FunFam" id="3.30.1360.40:FF:000001">
    <property type="entry name" value="Ribosome-recycling factor"/>
    <property type="match status" value="1"/>
</dbReference>
<organism evidence="4 5">
    <name type="scientific">Candidatus Woesebacteria bacterium RIFCSPLOWO2_01_FULL_44_14</name>
    <dbReference type="NCBI Taxonomy" id="1802525"/>
    <lineage>
        <taxon>Bacteria</taxon>
        <taxon>Candidatus Woeseibacteriota</taxon>
    </lineage>
</organism>
<dbReference type="STRING" id="1802525.A2975_01360"/>
<feature type="domain" description="Ribosome recycling factor" evidence="3">
    <location>
        <begin position="20"/>
        <end position="181"/>
    </location>
</feature>